<keyword evidence="2" id="KW-1133">Transmembrane helix</keyword>
<dbReference type="Proteomes" id="UP000248987">
    <property type="component" value="Unassembled WGS sequence"/>
</dbReference>
<organism evidence="3 4">
    <name type="scientific">Gelidibacter algens</name>
    <dbReference type="NCBI Taxonomy" id="49280"/>
    <lineage>
        <taxon>Bacteria</taxon>
        <taxon>Pseudomonadati</taxon>
        <taxon>Bacteroidota</taxon>
        <taxon>Flavobacteriia</taxon>
        <taxon>Flavobacteriales</taxon>
        <taxon>Flavobacteriaceae</taxon>
        <taxon>Gelidibacter</taxon>
    </lineage>
</organism>
<evidence type="ECO:0000313" key="4">
    <source>
        <dbReference type="Proteomes" id="UP000248987"/>
    </source>
</evidence>
<feature type="transmembrane region" description="Helical" evidence="2">
    <location>
        <begin position="29"/>
        <end position="51"/>
    </location>
</feature>
<dbReference type="EMBL" id="QLLQ01000006">
    <property type="protein sequence ID" value="RAJ24491.1"/>
    <property type="molecule type" value="Genomic_DNA"/>
</dbReference>
<keyword evidence="2" id="KW-0472">Membrane</keyword>
<dbReference type="AlphaFoldDB" id="A0A327S6C3"/>
<evidence type="ECO:0000313" key="3">
    <source>
        <dbReference type="EMBL" id="RAJ24491.1"/>
    </source>
</evidence>
<protein>
    <submittedName>
        <fullName evidence="3">Uncharacterized protein</fullName>
    </submittedName>
</protein>
<feature type="region of interest" description="Disordered" evidence="1">
    <location>
        <begin position="1"/>
        <end position="20"/>
    </location>
</feature>
<reference evidence="3 4" key="1">
    <citation type="submission" date="2018-06" db="EMBL/GenBank/DDBJ databases">
        <title>Genomic Encyclopedia of Archaeal and Bacterial Type Strains, Phase II (KMG-II): from individual species to whole genera.</title>
        <authorList>
            <person name="Goeker M."/>
        </authorList>
    </citation>
    <scope>NUCLEOTIDE SEQUENCE [LARGE SCALE GENOMIC DNA]</scope>
    <source>
        <strain evidence="3 4">DSM 12408</strain>
    </source>
</reference>
<sequence length="58" mass="6870">MSEKRRNRRIKNRNINQSEKSTISKRSKIIWIGIIVISVLLFSSLLSLQFLEHFIIVD</sequence>
<keyword evidence="4" id="KW-1185">Reference proteome</keyword>
<evidence type="ECO:0000256" key="2">
    <source>
        <dbReference type="SAM" id="Phobius"/>
    </source>
</evidence>
<proteinExistence type="predicted"/>
<feature type="compositionally biased region" description="Basic residues" evidence="1">
    <location>
        <begin position="1"/>
        <end position="12"/>
    </location>
</feature>
<keyword evidence="2" id="KW-0812">Transmembrane</keyword>
<accession>A0A327S6C3</accession>
<gene>
    <name evidence="3" type="ORF">LX77_02045</name>
</gene>
<evidence type="ECO:0000256" key="1">
    <source>
        <dbReference type="SAM" id="MobiDB-lite"/>
    </source>
</evidence>
<comment type="caution">
    <text evidence="3">The sequence shown here is derived from an EMBL/GenBank/DDBJ whole genome shotgun (WGS) entry which is preliminary data.</text>
</comment>
<name>A0A327S6C3_9FLAO</name>